<dbReference type="RefSeq" id="WP_212188317.1">
    <property type="nucleotide sequence ID" value="NZ_JAGTAR010000002.1"/>
</dbReference>
<name>A0A941F1C5_9BACT</name>
<evidence type="ECO:0000313" key="1">
    <source>
        <dbReference type="EMBL" id="MBR8534413.1"/>
    </source>
</evidence>
<dbReference type="Proteomes" id="UP000679220">
    <property type="component" value="Unassembled WGS sequence"/>
</dbReference>
<gene>
    <name evidence="1" type="ORF">KDU71_02490</name>
</gene>
<dbReference type="EMBL" id="JAGTAR010000002">
    <property type="protein sequence ID" value="MBR8534413.1"/>
    <property type="molecule type" value="Genomic_DNA"/>
</dbReference>
<protein>
    <submittedName>
        <fullName evidence="1">Uncharacterized protein</fullName>
    </submittedName>
</protein>
<dbReference type="AlphaFoldDB" id="A0A941F1C5"/>
<comment type="caution">
    <text evidence="1">The sequence shown here is derived from an EMBL/GenBank/DDBJ whole genome shotgun (WGS) entry which is preliminary data.</text>
</comment>
<reference evidence="1" key="2">
    <citation type="submission" date="2021-04" db="EMBL/GenBank/DDBJ databases">
        <authorList>
            <person name="Zhang T."/>
            <person name="Zhang Y."/>
            <person name="Lu D."/>
            <person name="Zuo D."/>
            <person name="Du Z."/>
        </authorList>
    </citation>
    <scope>NUCLEOTIDE SEQUENCE</scope>
    <source>
        <strain evidence="1">JR1</strain>
    </source>
</reference>
<reference evidence="1" key="1">
    <citation type="journal article" date="2018" name="Int. J. Syst. Evol. Microbiol.">
        <title>Carboxylicivirga sediminis sp. nov., isolated from coastal sediment.</title>
        <authorList>
            <person name="Wang F.Q."/>
            <person name="Ren L.H."/>
            <person name="Zou R.J."/>
            <person name="Sun Y.Z."/>
            <person name="Liu X.J."/>
            <person name="Jiang F."/>
            <person name="Liu L.J."/>
        </authorList>
    </citation>
    <scope>NUCLEOTIDE SEQUENCE</scope>
    <source>
        <strain evidence="1">JR1</strain>
    </source>
</reference>
<evidence type="ECO:0000313" key="2">
    <source>
        <dbReference type="Proteomes" id="UP000679220"/>
    </source>
</evidence>
<proteinExistence type="predicted"/>
<keyword evidence="2" id="KW-1185">Reference proteome</keyword>
<organism evidence="1 2">
    <name type="scientific">Carboxylicivirga sediminis</name>
    <dbReference type="NCBI Taxonomy" id="2006564"/>
    <lineage>
        <taxon>Bacteria</taxon>
        <taxon>Pseudomonadati</taxon>
        <taxon>Bacteroidota</taxon>
        <taxon>Bacteroidia</taxon>
        <taxon>Marinilabiliales</taxon>
        <taxon>Marinilabiliaceae</taxon>
        <taxon>Carboxylicivirga</taxon>
    </lineage>
</organism>
<sequence length="90" mass="10204">MGTLQQQPPRNYSKIDENRLETFIEEINEVAQNTGVSLETALKAREILEIERRNDLFVANGDIHDEQMGGFGDLLENLTNAISELQNNDD</sequence>
<accession>A0A941F1C5</accession>